<organism evidence="2 3">
    <name type="scientific">Spiroplasma gladiatoris</name>
    <dbReference type="NCBI Taxonomy" id="2143"/>
    <lineage>
        <taxon>Bacteria</taxon>
        <taxon>Bacillati</taxon>
        <taxon>Mycoplasmatota</taxon>
        <taxon>Mollicutes</taxon>
        <taxon>Entomoplasmatales</taxon>
        <taxon>Spiroplasmataceae</taxon>
        <taxon>Spiroplasma</taxon>
    </lineage>
</organism>
<dbReference type="Proteomes" id="UP000294309">
    <property type="component" value="Chromosome"/>
</dbReference>
<evidence type="ECO:0000313" key="2">
    <source>
        <dbReference type="EMBL" id="QBQ07613.1"/>
    </source>
</evidence>
<evidence type="ECO:0000259" key="1">
    <source>
        <dbReference type="Pfam" id="PF13020"/>
    </source>
</evidence>
<protein>
    <recommendedName>
        <fullName evidence="1">Protein NO VEIN C-terminal domain-containing protein</fullName>
    </recommendedName>
</protein>
<dbReference type="OrthoDB" id="9781481at2"/>
<dbReference type="RefSeq" id="WP_134297407.1">
    <property type="nucleotide sequence ID" value="NZ_CP038013.1"/>
</dbReference>
<reference evidence="2 3" key="1">
    <citation type="submission" date="2019-03" db="EMBL/GenBank/DDBJ databases">
        <title>Complete genome sequence of Spiroplasma gladiatoris TG-1 (DSM 22552).</title>
        <authorList>
            <person name="Lin Y.-C."/>
            <person name="Chou L."/>
            <person name="Kuo C.-H."/>
        </authorList>
    </citation>
    <scope>NUCLEOTIDE SEQUENCE [LARGE SCALE GENOMIC DNA]</scope>
    <source>
        <strain evidence="2 3">TG-1</strain>
    </source>
</reference>
<gene>
    <name evidence="2" type="ORF">SGLAD_v1c04140</name>
</gene>
<feature type="domain" description="Protein NO VEIN C-terminal" evidence="1">
    <location>
        <begin position="282"/>
        <end position="339"/>
    </location>
</feature>
<name>A0A4P7AIR3_9MOLU</name>
<sequence length="344" mass="40593">MKNSFRNYNKIYLKVLLDGNKKRKVNDFNYLLIELNKLVKSISILFPENSNIKSSIGKGYLTHTPWISIFEKNNYGLTIIFYPLLNGYSINICQKTADFFNSKEGVLELKNNRIKMEKYLKPLMKKIGWKNNYPEFFYDNNKGVITRGESYLISSPVCKFVKNNDNALDIEKTFNDIKTLFYYLSEYQELSIVNPTLGDLNLIKKDKRNYLEVINKYFKFYHNYFSNNNIVKDIIVGDGYFNNRSTVDRNKNKKIQLIKTELGDDAEKKVVIYEKRNLLLKNRADLAQKVKQKDTDGDGYDVESYYPNGKIKKIEVKSSLNDNKTIYISKREWEMFKNKETLIY</sequence>
<dbReference type="InterPro" id="IPR024975">
    <property type="entry name" value="NOV_C"/>
</dbReference>
<keyword evidence="3" id="KW-1185">Reference proteome</keyword>
<dbReference type="AlphaFoldDB" id="A0A4P7AIR3"/>
<evidence type="ECO:0000313" key="3">
    <source>
        <dbReference type="Proteomes" id="UP000294309"/>
    </source>
</evidence>
<dbReference type="KEGG" id="sgq:SGLAD_v1c04140"/>
<dbReference type="EMBL" id="CP038013">
    <property type="protein sequence ID" value="QBQ07613.1"/>
    <property type="molecule type" value="Genomic_DNA"/>
</dbReference>
<accession>A0A4P7AIR3</accession>
<dbReference type="Pfam" id="PF13020">
    <property type="entry name" value="NOV_C"/>
    <property type="match status" value="1"/>
</dbReference>
<proteinExistence type="predicted"/>